<feature type="compositionally biased region" description="Low complexity" evidence="1">
    <location>
        <begin position="138"/>
        <end position="150"/>
    </location>
</feature>
<evidence type="ECO:0000256" key="1">
    <source>
        <dbReference type="SAM" id="MobiDB-lite"/>
    </source>
</evidence>
<comment type="caution">
    <text evidence="2">The sequence shown here is derived from an EMBL/GenBank/DDBJ whole genome shotgun (WGS) entry which is preliminary data.</text>
</comment>
<protein>
    <submittedName>
        <fullName evidence="2">Uncharacterized protein</fullName>
    </submittedName>
</protein>
<evidence type="ECO:0000313" key="3">
    <source>
        <dbReference type="Proteomes" id="UP000475862"/>
    </source>
</evidence>
<feature type="region of interest" description="Disordered" evidence="1">
    <location>
        <begin position="207"/>
        <end position="249"/>
    </location>
</feature>
<feature type="compositionally biased region" description="Basic and acidic residues" evidence="1">
    <location>
        <begin position="1"/>
        <end position="15"/>
    </location>
</feature>
<dbReference type="AlphaFoldDB" id="A0A6G0TSZ2"/>
<evidence type="ECO:0000313" key="2">
    <source>
        <dbReference type="EMBL" id="KAE9538165.1"/>
    </source>
</evidence>
<dbReference type="Proteomes" id="UP000475862">
    <property type="component" value="Unassembled WGS sequence"/>
</dbReference>
<accession>A0A6G0TSZ2</accession>
<reference evidence="2 3" key="1">
    <citation type="submission" date="2019-08" db="EMBL/GenBank/DDBJ databases">
        <title>The genome of the soybean aphid Biotype 1, its phylome, world population structure and adaptation to the North American continent.</title>
        <authorList>
            <person name="Giordano R."/>
            <person name="Donthu R.K."/>
            <person name="Hernandez A.G."/>
            <person name="Wright C.L."/>
            <person name="Zimin A.V."/>
        </authorList>
    </citation>
    <scope>NUCLEOTIDE SEQUENCE [LARGE SCALE GENOMIC DNA]</scope>
    <source>
        <tissue evidence="2">Whole aphids</tissue>
    </source>
</reference>
<organism evidence="2 3">
    <name type="scientific">Aphis glycines</name>
    <name type="common">Soybean aphid</name>
    <dbReference type="NCBI Taxonomy" id="307491"/>
    <lineage>
        <taxon>Eukaryota</taxon>
        <taxon>Metazoa</taxon>
        <taxon>Ecdysozoa</taxon>
        <taxon>Arthropoda</taxon>
        <taxon>Hexapoda</taxon>
        <taxon>Insecta</taxon>
        <taxon>Pterygota</taxon>
        <taxon>Neoptera</taxon>
        <taxon>Paraneoptera</taxon>
        <taxon>Hemiptera</taxon>
        <taxon>Sternorrhyncha</taxon>
        <taxon>Aphidomorpha</taxon>
        <taxon>Aphidoidea</taxon>
        <taxon>Aphididae</taxon>
        <taxon>Aphidini</taxon>
        <taxon>Aphis</taxon>
        <taxon>Aphis</taxon>
    </lineage>
</organism>
<feature type="region of interest" description="Disordered" evidence="1">
    <location>
        <begin position="88"/>
        <end position="189"/>
    </location>
</feature>
<keyword evidence="3" id="KW-1185">Reference proteome</keyword>
<feature type="region of interest" description="Disordered" evidence="1">
    <location>
        <begin position="1"/>
        <end position="28"/>
    </location>
</feature>
<sequence>MRPQLESHNKCDDNTRLQQGQERAQEGRLEIPVKHNETLWERAQKDVLQSRCLVLNGDNGRYGIVGCTGGGGSPAQQSANAAAGRVLVSRGHGFGGGSRPDPRRGRRRRRPPTTTQPPSSQPAAAAPAPATATPPPTASAAAATANSSRSTRNKRKNFQPRNISYTQDAAEDGGDGGAGGDSAAAGGDSSTAAAVLDLSACTGSTVAKRPRVDDGSAPMDLTCAVPQPASSSRRSRSGRQRRSPSARRAAVAAHGFSTCWGARPRRLATTGTISRTTPLT</sequence>
<dbReference type="EMBL" id="VYZN01000017">
    <property type="protein sequence ID" value="KAE9538165.1"/>
    <property type="molecule type" value="Genomic_DNA"/>
</dbReference>
<feature type="compositionally biased region" description="Basic residues" evidence="1">
    <location>
        <begin position="233"/>
        <end position="245"/>
    </location>
</feature>
<proteinExistence type="predicted"/>
<name>A0A6G0TSZ2_APHGL</name>
<gene>
    <name evidence="2" type="ORF">AGLY_006137</name>
</gene>
<dbReference type="OrthoDB" id="6631245at2759"/>
<feature type="compositionally biased region" description="Low complexity" evidence="1">
    <location>
        <begin position="112"/>
        <end position="131"/>
    </location>
</feature>